<evidence type="ECO:0008006" key="8">
    <source>
        <dbReference type="Google" id="ProtNLM"/>
    </source>
</evidence>
<evidence type="ECO:0000256" key="3">
    <source>
        <dbReference type="ARBA" id="ARBA00022525"/>
    </source>
</evidence>
<sequence length="190" mass="21206">MTASPVAISLYYESMCGGCRDMIRDQLYPTFQKVGSIMDITLVPYGNAQEYRYGNKWVFNCQHGQGECEGNIIEVCAINVLKNISAYFPFIHCFEQFISSYNPSSTAQYCAKQLGIDYAPIEKCASGLQGNELEHEMGVETDALVPRHNYVPWVTLNGEHTEEIQNQATFNMLGLVCDNYQGARPAACGN</sequence>
<dbReference type="OrthoDB" id="958254at2759"/>
<name>A7SMR2_NEMVE</name>
<keyword evidence="3" id="KW-0964">Secreted</keyword>
<proteinExistence type="inferred from homology"/>
<dbReference type="AlphaFoldDB" id="A7SMR2"/>
<comment type="similarity">
    <text evidence="2">Belongs to the GILT family.</text>
</comment>
<dbReference type="InParanoid" id="A7SMR2"/>
<evidence type="ECO:0000313" key="6">
    <source>
        <dbReference type="EMBL" id="EDO35033.1"/>
    </source>
</evidence>
<dbReference type="eggNOG" id="KOG3160">
    <property type="taxonomic scope" value="Eukaryota"/>
</dbReference>
<dbReference type="PANTHER" id="PTHR13234">
    <property type="entry name" value="GAMMA-INTERFERON INDUCIBLE LYSOSOMAL THIOL REDUCTASE GILT"/>
    <property type="match status" value="1"/>
</dbReference>
<protein>
    <recommendedName>
        <fullName evidence="8">Gamma-interferon-inducible lysosomal thiol reductase</fullName>
    </recommendedName>
</protein>
<accession>A7SMR2</accession>
<keyword evidence="7" id="KW-1185">Reference proteome</keyword>
<evidence type="ECO:0000313" key="7">
    <source>
        <dbReference type="Proteomes" id="UP000001593"/>
    </source>
</evidence>
<comment type="subcellular location">
    <subcellularLocation>
        <location evidence="1">Secreted</location>
    </subcellularLocation>
</comment>
<keyword evidence="5" id="KW-0325">Glycoprotein</keyword>
<dbReference type="PhylomeDB" id="A7SMR2"/>
<dbReference type="HOGENOM" id="CLU_066886_2_1_1"/>
<gene>
    <name evidence="6" type="ORF">NEMVEDRAFT_v1g191409</name>
</gene>
<dbReference type="Pfam" id="PF03227">
    <property type="entry name" value="GILT"/>
    <property type="match status" value="1"/>
</dbReference>
<evidence type="ECO:0000256" key="2">
    <source>
        <dbReference type="ARBA" id="ARBA00005679"/>
    </source>
</evidence>
<evidence type="ECO:0000256" key="1">
    <source>
        <dbReference type="ARBA" id="ARBA00004613"/>
    </source>
</evidence>
<dbReference type="KEGG" id="nve:5506419"/>
<dbReference type="Proteomes" id="UP000001593">
    <property type="component" value="Unassembled WGS sequence"/>
</dbReference>
<reference evidence="6 7" key="1">
    <citation type="journal article" date="2007" name="Science">
        <title>Sea anemone genome reveals ancestral eumetazoan gene repertoire and genomic organization.</title>
        <authorList>
            <person name="Putnam N.H."/>
            <person name="Srivastava M."/>
            <person name="Hellsten U."/>
            <person name="Dirks B."/>
            <person name="Chapman J."/>
            <person name="Salamov A."/>
            <person name="Terry A."/>
            <person name="Shapiro H."/>
            <person name="Lindquist E."/>
            <person name="Kapitonov V.V."/>
            <person name="Jurka J."/>
            <person name="Genikhovich G."/>
            <person name="Grigoriev I.V."/>
            <person name="Lucas S.M."/>
            <person name="Steele R.E."/>
            <person name="Finnerty J.R."/>
            <person name="Technau U."/>
            <person name="Martindale M.Q."/>
            <person name="Rokhsar D.S."/>
        </authorList>
    </citation>
    <scope>NUCLEOTIDE SEQUENCE [LARGE SCALE GENOMIC DNA]</scope>
    <source>
        <strain evidence="7">CH2 X CH6</strain>
    </source>
</reference>
<organism evidence="6 7">
    <name type="scientific">Nematostella vectensis</name>
    <name type="common">Starlet sea anemone</name>
    <dbReference type="NCBI Taxonomy" id="45351"/>
    <lineage>
        <taxon>Eukaryota</taxon>
        <taxon>Metazoa</taxon>
        <taxon>Cnidaria</taxon>
        <taxon>Anthozoa</taxon>
        <taxon>Hexacorallia</taxon>
        <taxon>Actiniaria</taxon>
        <taxon>Edwardsiidae</taxon>
        <taxon>Nematostella</taxon>
    </lineage>
</organism>
<dbReference type="GO" id="GO:0005576">
    <property type="term" value="C:extracellular region"/>
    <property type="evidence" value="ECO:0007669"/>
    <property type="project" value="UniProtKB-SubCell"/>
</dbReference>
<evidence type="ECO:0000256" key="4">
    <source>
        <dbReference type="ARBA" id="ARBA00022729"/>
    </source>
</evidence>
<dbReference type="OMA" id="SHKEVCF"/>
<dbReference type="STRING" id="45351.A7SMR2"/>
<dbReference type="InterPro" id="IPR004911">
    <property type="entry name" value="Interferon-induced_GILT"/>
</dbReference>
<dbReference type="EMBL" id="DS469711">
    <property type="protein sequence ID" value="EDO35033.1"/>
    <property type="molecule type" value="Genomic_DNA"/>
</dbReference>
<dbReference type="GO" id="GO:0016491">
    <property type="term" value="F:oxidoreductase activity"/>
    <property type="evidence" value="ECO:0000318"/>
    <property type="project" value="GO_Central"/>
</dbReference>
<keyword evidence="4" id="KW-0732">Signal</keyword>
<evidence type="ECO:0000256" key="5">
    <source>
        <dbReference type="ARBA" id="ARBA00023180"/>
    </source>
</evidence>
<dbReference type="GO" id="GO:0016671">
    <property type="term" value="F:oxidoreductase activity, acting on a sulfur group of donors, disulfide as acceptor"/>
    <property type="evidence" value="ECO:0007669"/>
    <property type="project" value="InterPro"/>
</dbReference>
<dbReference type="PANTHER" id="PTHR13234:SF8">
    <property type="entry name" value="GAMMA-INTERFERON-INDUCIBLE LYSOSOMAL THIOL REDUCTASE"/>
    <property type="match status" value="1"/>
</dbReference>